<evidence type="ECO:0000256" key="7">
    <source>
        <dbReference type="ARBA" id="ARBA00022989"/>
    </source>
</evidence>
<dbReference type="InterPro" id="IPR001851">
    <property type="entry name" value="ABC_transp_permease"/>
</dbReference>
<evidence type="ECO:0000256" key="4">
    <source>
        <dbReference type="ARBA" id="ARBA00022519"/>
    </source>
</evidence>
<dbReference type="Pfam" id="PF02653">
    <property type="entry name" value="BPD_transp_2"/>
    <property type="match status" value="1"/>
</dbReference>
<dbReference type="PANTHER" id="PTHR32196:SF32">
    <property type="entry name" value="XYLOSE TRANSPORT SYSTEM PERMEASE PROTEIN XYLH"/>
    <property type="match status" value="1"/>
</dbReference>
<protein>
    <recommendedName>
        <fullName evidence="10">Xylose transport system permease protein XylH</fullName>
    </recommendedName>
</protein>
<reference evidence="12 13" key="1">
    <citation type="submission" date="2017-12" db="EMBL/GenBank/DDBJ databases">
        <title>Sequencing the genomes of 1000 Actinobacteria strains.</title>
        <authorList>
            <person name="Klenk H.-P."/>
        </authorList>
    </citation>
    <scope>NUCLEOTIDE SEQUENCE [LARGE SCALE GENOMIC DNA]</scope>
    <source>
        <strain evidence="12 13">DSM 12806</strain>
    </source>
</reference>
<evidence type="ECO:0000256" key="11">
    <source>
        <dbReference type="SAM" id="Phobius"/>
    </source>
</evidence>
<evidence type="ECO:0000313" key="13">
    <source>
        <dbReference type="Proteomes" id="UP000233781"/>
    </source>
</evidence>
<comment type="function">
    <text evidence="9">Part of the binding-protein-dependent transport system for D-xylose. Probably responsible for the translocation of the substrate across the membrane.</text>
</comment>
<dbReference type="EMBL" id="PJNE01000001">
    <property type="protein sequence ID" value="PKW27890.1"/>
    <property type="molecule type" value="Genomic_DNA"/>
</dbReference>
<comment type="subcellular location">
    <subcellularLocation>
        <location evidence="1">Cell membrane</location>
        <topology evidence="1">Multi-pass membrane protein</topology>
    </subcellularLocation>
</comment>
<accession>A0A2N3YM06</accession>
<dbReference type="GO" id="GO:0022857">
    <property type="term" value="F:transmembrane transporter activity"/>
    <property type="evidence" value="ECO:0007669"/>
    <property type="project" value="InterPro"/>
</dbReference>
<gene>
    <name evidence="12" type="ORF">ATL31_2741</name>
</gene>
<comment type="caution">
    <text evidence="12">The sequence shown here is derived from an EMBL/GenBank/DDBJ whole genome shotgun (WGS) entry which is preliminary data.</text>
</comment>
<sequence length="351" mass="36852">MSTTTAPAATGTDERLVAVSRFTRVLRRPELGALLGAIVIYVMFALVDTTGVFVTIAGTARWTDVAASVGIVAVPVALLMISGEFDLSAGVMVGTSGLFAGLLTTQYGFSMWPAIGLTLLFAAGIGLVNGWLVMLTGLPSFIVTLAMFFSLRGINLGVTKMLTDTVRVAGIDKVPGYDSAASVFASTFWAPYDFRTSVLWWLAITVVATTVLTKLRFGNWVYAVGGDQTAARNTGVPVRRTKIAMFVCTSLAAALVGIITLLRLKSMQAGQGVGEEFTFIIAAVVGGCLLTGGFGSAIGASIGASIIGMAFIGIAYAGWNTDWSWLFLGVILFIAVLVNTFIGRRAQGARK</sequence>
<evidence type="ECO:0000256" key="6">
    <source>
        <dbReference type="ARBA" id="ARBA00022692"/>
    </source>
</evidence>
<keyword evidence="8 11" id="KW-0472">Membrane</keyword>
<dbReference type="AlphaFoldDB" id="A0A2N3YM06"/>
<dbReference type="PANTHER" id="PTHR32196">
    <property type="entry name" value="ABC TRANSPORTER PERMEASE PROTEIN YPHD-RELATED-RELATED"/>
    <property type="match status" value="1"/>
</dbReference>
<evidence type="ECO:0000256" key="3">
    <source>
        <dbReference type="ARBA" id="ARBA00022475"/>
    </source>
</evidence>
<feature type="transmembrane region" description="Helical" evidence="11">
    <location>
        <begin position="277"/>
        <end position="295"/>
    </location>
</feature>
<dbReference type="RefSeq" id="WP_101396247.1">
    <property type="nucleotide sequence ID" value="NZ_PJNE01000001.1"/>
</dbReference>
<feature type="transmembrane region" description="Helical" evidence="11">
    <location>
        <begin position="325"/>
        <end position="342"/>
    </location>
</feature>
<dbReference type="GO" id="GO:0005886">
    <property type="term" value="C:plasma membrane"/>
    <property type="evidence" value="ECO:0007669"/>
    <property type="project" value="UniProtKB-SubCell"/>
</dbReference>
<evidence type="ECO:0000313" key="12">
    <source>
        <dbReference type="EMBL" id="PKW27890.1"/>
    </source>
</evidence>
<keyword evidence="5" id="KW-0762">Sugar transport</keyword>
<keyword evidence="7 11" id="KW-1133">Transmembrane helix</keyword>
<keyword evidence="3" id="KW-1003">Cell membrane</keyword>
<evidence type="ECO:0000256" key="1">
    <source>
        <dbReference type="ARBA" id="ARBA00004651"/>
    </source>
</evidence>
<feature type="transmembrane region" description="Helical" evidence="11">
    <location>
        <begin position="31"/>
        <end position="55"/>
    </location>
</feature>
<name>A0A2N3YM06_9MICO</name>
<evidence type="ECO:0000256" key="8">
    <source>
        <dbReference type="ARBA" id="ARBA00023136"/>
    </source>
</evidence>
<dbReference type="OrthoDB" id="6844941at2"/>
<dbReference type="CDD" id="cd06579">
    <property type="entry name" value="TM_PBP1_transp_AraH_like"/>
    <property type="match status" value="1"/>
</dbReference>
<keyword evidence="6 11" id="KW-0812">Transmembrane</keyword>
<proteinExistence type="predicted"/>
<feature type="transmembrane region" description="Helical" evidence="11">
    <location>
        <begin position="302"/>
        <end position="319"/>
    </location>
</feature>
<keyword evidence="13" id="KW-1185">Reference proteome</keyword>
<evidence type="ECO:0000256" key="10">
    <source>
        <dbReference type="ARBA" id="ARBA00035686"/>
    </source>
</evidence>
<keyword evidence="2" id="KW-0813">Transport</keyword>
<feature type="transmembrane region" description="Helical" evidence="11">
    <location>
        <begin position="243"/>
        <end position="262"/>
    </location>
</feature>
<feature type="transmembrane region" description="Helical" evidence="11">
    <location>
        <begin position="62"/>
        <end position="81"/>
    </location>
</feature>
<evidence type="ECO:0000256" key="5">
    <source>
        <dbReference type="ARBA" id="ARBA00022597"/>
    </source>
</evidence>
<evidence type="ECO:0000256" key="9">
    <source>
        <dbReference type="ARBA" id="ARBA00035611"/>
    </source>
</evidence>
<keyword evidence="4" id="KW-0997">Cell inner membrane</keyword>
<organism evidence="12 13">
    <name type="scientific">Phycicoccus duodecadis</name>
    <dbReference type="NCBI Taxonomy" id="173053"/>
    <lineage>
        <taxon>Bacteria</taxon>
        <taxon>Bacillati</taxon>
        <taxon>Actinomycetota</taxon>
        <taxon>Actinomycetes</taxon>
        <taxon>Micrococcales</taxon>
        <taxon>Intrasporangiaceae</taxon>
        <taxon>Phycicoccus</taxon>
    </lineage>
</organism>
<feature type="transmembrane region" description="Helical" evidence="11">
    <location>
        <begin position="198"/>
        <end position="222"/>
    </location>
</feature>
<dbReference type="Proteomes" id="UP000233781">
    <property type="component" value="Unassembled WGS sequence"/>
</dbReference>
<evidence type="ECO:0000256" key="2">
    <source>
        <dbReference type="ARBA" id="ARBA00022448"/>
    </source>
</evidence>